<evidence type="ECO:0000256" key="1">
    <source>
        <dbReference type="SAM" id="MobiDB-lite"/>
    </source>
</evidence>
<name>B7P6P6_IXOSC</name>
<evidence type="ECO:0000313" key="4">
    <source>
        <dbReference type="Proteomes" id="UP000001555"/>
    </source>
</evidence>
<dbReference type="EnsemblMetazoa" id="ISCW000967-RA">
    <property type="protein sequence ID" value="ISCW000967-PA"/>
    <property type="gene ID" value="ISCW000967"/>
</dbReference>
<dbReference type="PaxDb" id="6945-B7P6P6"/>
<dbReference type="Proteomes" id="UP000001555">
    <property type="component" value="Unassembled WGS sequence"/>
</dbReference>
<sequence length="112" mass="12103">MNGSSGRVTLPGAFGDSVSAVLRHIPMSFPTSYVEYIPREGPLLGAIHEQLGNVIDVLLTPDNYENPRSGCGMPDFELVNLEPEGEKYEEEALEASGGCIPEVHGETRESMP</sequence>
<evidence type="ECO:0000313" key="2">
    <source>
        <dbReference type="EMBL" id="EEC02268.1"/>
    </source>
</evidence>
<dbReference type="AlphaFoldDB" id="B7P6P6"/>
<accession>B7P6P6</accession>
<dbReference type="VEuPathDB" id="VectorBase:ISCW000967"/>
<feature type="compositionally biased region" description="Basic and acidic residues" evidence="1">
    <location>
        <begin position="103"/>
        <end position="112"/>
    </location>
</feature>
<organism>
    <name type="scientific">Ixodes scapularis</name>
    <name type="common">Black-legged tick</name>
    <name type="synonym">Deer tick</name>
    <dbReference type="NCBI Taxonomy" id="6945"/>
    <lineage>
        <taxon>Eukaryota</taxon>
        <taxon>Metazoa</taxon>
        <taxon>Ecdysozoa</taxon>
        <taxon>Arthropoda</taxon>
        <taxon>Chelicerata</taxon>
        <taxon>Arachnida</taxon>
        <taxon>Acari</taxon>
        <taxon>Parasitiformes</taxon>
        <taxon>Ixodida</taxon>
        <taxon>Ixodoidea</taxon>
        <taxon>Ixodidae</taxon>
        <taxon>Ixodinae</taxon>
        <taxon>Ixodes</taxon>
    </lineage>
</organism>
<dbReference type="EMBL" id="ABJB010135780">
    <property type="status" value="NOT_ANNOTATED_CDS"/>
    <property type="molecule type" value="Genomic_DNA"/>
</dbReference>
<protein>
    <submittedName>
        <fullName evidence="2 3">Uncharacterized protein</fullName>
    </submittedName>
</protein>
<gene>
    <name evidence="2" type="ORF">IscW_ISCW000967</name>
</gene>
<dbReference type="InParanoid" id="B7P6P6"/>
<reference evidence="3" key="2">
    <citation type="submission" date="2020-05" db="UniProtKB">
        <authorList>
            <consortium name="EnsemblMetazoa"/>
        </authorList>
    </citation>
    <scope>IDENTIFICATION</scope>
    <source>
        <strain evidence="3">wikel</strain>
    </source>
</reference>
<dbReference type="OrthoDB" id="434160at2759"/>
<reference evidence="2 4" key="1">
    <citation type="submission" date="2008-03" db="EMBL/GenBank/DDBJ databases">
        <title>Annotation of Ixodes scapularis.</title>
        <authorList>
            <consortium name="Ixodes scapularis Genome Project Consortium"/>
            <person name="Caler E."/>
            <person name="Hannick L.I."/>
            <person name="Bidwell S."/>
            <person name="Joardar V."/>
            <person name="Thiagarajan M."/>
            <person name="Amedeo P."/>
            <person name="Galinsky K.J."/>
            <person name="Schobel S."/>
            <person name="Inman J."/>
            <person name="Hostetler J."/>
            <person name="Miller J."/>
            <person name="Hammond M."/>
            <person name="Megy K."/>
            <person name="Lawson D."/>
            <person name="Kodira C."/>
            <person name="Sutton G."/>
            <person name="Meyer J."/>
            <person name="Hill C.A."/>
            <person name="Birren B."/>
            <person name="Nene V."/>
            <person name="Collins F."/>
            <person name="Alarcon-Chaidez F."/>
            <person name="Wikel S."/>
            <person name="Strausberg R."/>
        </authorList>
    </citation>
    <scope>NUCLEOTIDE SEQUENCE [LARGE SCALE GENOMIC DNA]</scope>
    <source>
        <strain evidence="4">Wikel</strain>
        <strain evidence="2">Wikel colony</strain>
    </source>
</reference>
<proteinExistence type="predicted"/>
<dbReference type="HOGENOM" id="CLU_2148559_0_0_1"/>
<dbReference type="VEuPathDB" id="VectorBase:ISCP_015797"/>
<evidence type="ECO:0000313" key="3">
    <source>
        <dbReference type="EnsemblMetazoa" id="ISCW000967-PA"/>
    </source>
</evidence>
<keyword evidence="4" id="KW-1185">Reference proteome</keyword>
<dbReference type="EMBL" id="DS647087">
    <property type="protein sequence ID" value="EEC02268.1"/>
    <property type="molecule type" value="Genomic_DNA"/>
</dbReference>
<feature type="region of interest" description="Disordered" evidence="1">
    <location>
        <begin position="87"/>
        <end position="112"/>
    </location>
</feature>